<evidence type="ECO:0000313" key="2">
    <source>
        <dbReference type="Proteomes" id="UP000314294"/>
    </source>
</evidence>
<gene>
    <name evidence="1" type="ORF">EYF80_008992</name>
</gene>
<evidence type="ECO:0000313" key="1">
    <source>
        <dbReference type="EMBL" id="TNN80758.1"/>
    </source>
</evidence>
<dbReference type="AlphaFoldDB" id="A0A4Z2IT33"/>
<organism evidence="1 2">
    <name type="scientific">Liparis tanakae</name>
    <name type="common">Tanaka's snailfish</name>
    <dbReference type="NCBI Taxonomy" id="230148"/>
    <lineage>
        <taxon>Eukaryota</taxon>
        <taxon>Metazoa</taxon>
        <taxon>Chordata</taxon>
        <taxon>Craniata</taxon>
        <taxon>Vertebrata</taxon>
        <taxon>Euteleostomi</taxon>
        <taxon>Actinopterygii</taxon>
        <taxon>Neopterygii</taxon>
        <taxon>Teleostei</taxon>
        <taxon>Neoteleostei</taxon>
        <taxon>Acanthomorphata</taxon>
        <taxon>Eupercaria</taxon>
        <taxon>Perciformes</taxon>
        <taxon>Cottioidei</taxon>
        <taxon>Cottales</taxon>
        <taxon>Liparidae</taxon>
        <taxon>Liparis</taxon>
    </lineage>
</organism>
<keyword evidence="2" id="KW-1185">Reference proteome</keyword>
<accession>A0A4Z2IT33</accession>
<dbReference type="EMBL" id="SRLO01000051">
    <property type="protein sequence ID" value="TNN80758.1"/>
    <property type="molecule type" value="Genomic_DNA"/>
</dbReference>
<dbReference type="Proteomes" id="UP000314294">
    <property type="component" value="Unassembled WGS sequence"/>
</dbReference>
<proteinExistence type="predicted"/>
<reference evidence="1 2" key="1">
    <citation type="submission" date="2019-03" db="EMBL/GenBank/DDBJ databases">
        <title>First draft genome of Liparis tanakae, snailfish: a comprehensive survey of snailfish specific genes.</title>
        <authorList>
            <person name="Kim W."/>
            <person name="Song I."/>
            <person name="Jeong J.-H."/>
            <person name="Kim D."/>
            <person name="Kim S."/>
            <person name="Ryu S."/>
            <person name="Song J.Y."/>
            <person name="Lee S.K."/>
        </authorList>
    </citation>
    <scope>NUCLEOTIDE SEQUENCE [LARGE SCALE GENOMIC DNA]</scope>
    <source>
        <tissue evidence="1">Muscle</tissue>
    </source>
</reference>
<protein>
    <submittedName>
        <fullName evidence="1">Uncharacterized protein</fullName>
    </submittedName>
</protein>
<sequence length="106" mass="12325">MNNLHRNVERDDCRQMLNDGERDIANDNMCEGTHSVHLSVYPYKVMRWGGGGFKHHYCATPSRLLRLFSRQICKPAFTCCDFHYPGCLFRHSNPTLCNKHPAEMKP</sequence>
<name>A0A4Z2IT33_9TELE</name>
<comment type="caution">
    <text evidence="1">The sequence shown here is derived from an EMBL/GenBank/DDBJ whole genome shotgun (WGS) entry which is preliminary data.</text>
</comment>